<dbReference type="EMBL" id="SLWX01000002">
    <property type="protein sequence ID" value="TCO77549.1"/>
    <property type="molecule type" value="Genomic_DNA"/>
</dbReference>
<protein>
    <submittedName>
        <fullName evidence="3">Glutathione S-transferase</fullName>
    </submittedName>
</protein>
<dbReference type="Gene3D" id="3.40.30.110">
    <property type="match status" value="2"/>
</dbReference>
<comment type="caution">
    <text evidence="3">The sequence shown here is derived from an EMBL/GenBank/DDBJ whole genome shotgun (WGS) entry which is preliminary data.</text>
</comment>
<reference evidence="3 4" key="1">
    <citation type="submission" date="2019-03" db="EMBL/GenBank/DDBJ databases">
        <title>Genomic Encyclopedia of Type Strains, Phase IV (KMG-IV): sequencing the most valuable type-strain genomes for metagenomic binning, comparative biology and taxonomic classification.</title>
        <authorList>
            <person name="Goeker M."/>
        </authorList>
    </citation>
    <scope>NUCLEOTIDE SEQUENCE [LARGE SCALE GENOMIC DNA]</scope>
    <source>
        <strain evidence="3 4">DSM 23344</strain>
    </source>
</reference>
<feature type="compositionally biased region" description="Basic residues" evidence="1">
    <location>
        <begin position="1"/>
        <end position="10"/>
    </location>
</feature>
<keyword evidence="3" id="KW-0808">Transferase</keyword>
<dbReference type="SUPFAM" id="SSF47616">
    <property type="entry name" value="GST C-terminal domain-like"/>
    <property type="match status" value="1"/>
</dbReference>
<dbReference type="CDD" id="cd00570">
    <property type="entry name" value="GST_N_family"/>
    <property type="match status" value="1"/>
</dbReference>
<dbReference type="Proteomes" id="UP000294980">
    <property type="component" value="Unassembled WGS sequence"/>
</dbReference>
<dbReference type="InterPro" id="IPR004045">
    <property type="entry name" value="Glutathione_S-Trfase_N"/>
</dbReference>
<dbReference type="GO" id="GO:0016740">
    <property type="term" value="F:transferase activity"/>
    <property type="evidence" value="ECO:0007669"/>
    <property type="project" value="UniProtKB-KW"/>
</dbReference>
<name>A0A4R2L159_9GAMM</name>
<dbReference type="Pfam" id="PF13410">
    <property type="entry name" value="GST_C_2"/>
    <property type="match status" value="1"/>
</dbReference>
<dbReference type="RefSeq" id="WP_205686447.1">
    <property type="nucleotide sequence ID" value="NZ_QQSW01000001.1"/>
</dbReference>
<dbReference type="InterPro" id="IPR036282">
    <property type="entry name" value="Glutathione-S-Trfase_C_sf"/>
</dbReference>
<sequence length="359" mass="39867">MARRHPRRIPRGNFAMDAPRDVCDSKPPATPGQEPPGHTCMTDIVLHQYADSPFSEKIRLLLGYKHATWKRVEIPVIMPRPDLMPLTGGYRRTPVMQLGADIYCDSALIARVIDHILPENSIYPAGNEATVNAAARWTDSEFFRICISVAFQPRALAQSPLFSDPQAADAFMRDRRELTGGTSLTMPLATALPAFHGHLARLDRQLGSSAFLFNSTPTEADFSTYHCCWFVWRNPALETEFAPYPHLLKWMDVMREFGHGDATELSSADAVELARRVSPRVADGKSLAPMDGLRPGEDVQVMATDYGRQPVAGVLMQSTLEHISLLREHPRVGTVAVHFPRQGFQVERTTADAGSQHGD</sequence>
<proteinExistence type="predicted"/>
<evidence type="ECO:0000256" key="1">
    <source>
        <dbReference type="SAM" id="MobiDB-lite"/>
    </source>
</evidence>
<evidence type="ECO:0000313" key="3">
    <source>
        <dbReference type="EMBL" id="TCO77549.1"/>
    </source>
</evidence>
<dbReference type="Pfam" id="PF13417">
    <property type="entry name" value="GST_N_3"/>
    <property type="match status" value="1"/>
</dbReference>
<dbReference type="CDD" id="cd00299">
    <property type="entry name" value="GST_C_family"/>
    <property type="match status" value="1"/>
</dbReference>
<dbReference type="InterPro" id="IPR036249">
    <property type="entry name" value="Thioredoxin-like_sf"/>
</dbReference>
<feature type="domain" description="GST N-terminal" evidence="2">
    <location>
        <begin position="46"/>
        <end position="120"/>
    </location>
</feature>
<dbReference type="SUPFAM" id="SSF52833">
    <property type="entry name" value="Thioredoxin-like"/>
    <property type="match status" value="1"/>
</dbReference>
<accession>A0A4R2L159</accession>
<evidence type="ECO:0000313" key="4">
    <source>
        <dbReference type="Proteomes" id="UP000294980"/>
    </source>
</evidence>
<feature type="region of interest" description="Disordered" evidence="1">
    <location>
        <begin position="1"/>
        <end position="36"/>
    </location>
</feature>
<organism evidence="3 4">
    <name type="scientific">Chromatocurvus halotolerans</name>
    <dbReference type="NCBI Taxonomy" id="1132028"/>
    <lineage>
        <taxon>Bacteria</taxon>
        <taxon>Pseudomonadati</taxon>
        <taxon>Pseudomonadota</taxon>
        <taxon>Gammaproteobacteria</taxon>
        <taxon>Cellvibrionales</taxon>
        <taxon>Halieaceae</taxon>
        <taxon>Chromatocurvus</taxon>
    </lineage>
</organism>
<evidence type="ECO:0000259" key="2">
    <source>
        <dbReference type="Pfam" id="PF13417"/>
    </source>
</evidence>
<keyword evidence="4" id="KW-1185">Reference proteome</keyword>
<gene>
    <name evidence="3" type="ORF">EV688_1026</name>
</gene>
<dbReference type="AlphaFoldDB" id="A0A4R2L159"/>